<gene>
    <name evidence="3" type="ORF">LMG26841_02753</name>
</gene>
<feature type="region of interest" description="Disordered" evidence="1">
    <location>
        <begin position="28"/>
        <end position="55"/>
    </location>
</feature>
<feature type="signal peptide" evidence="2">
    <location>
        <begin position="1"/>
        <end position="21"/>
    </location>
</feature>
<evidence type="ECO:0000313" key="3">
    <source>
        <dbReference type="EMBL" id="CAB3867147.1"/>
    </source>
</evidence>
<protein>
    <recommendedName>
        <fullName evidence="5">Lipoprotein</fullName>
    </recommendedName>
</protein>
<accession>A0A6S7DA94</accession>
<reference evidence="3 4" key="1">
    <citation type="submission" date="2020-04" db="EMBL/GenBank/DDBJ databases">
        <authorList>
            <person name="De Canck E."/>
        </authorList>
    </citation>
    <scope>NUCLEOTIDE SEQUENCE [LARGE SCALE GENOMIC DNA]</scope>
    <source>
        <strain evidence="3 4">LMG 26841</strain>
    </source>
</reference>
<evidence type="ECO:0000256" key="2">
    <source>
        <dbReference type="SAM" id="SignalP"/>
    </source>
</evidence>
<dbReference type="GeneID" id="94356304"/>
<organism evidence="3 4">
    <name type="scientific">Achromobacter dolens</name>
    <dbReference type="NCBI Taxonomy" id="1287738"/>
    <lineage>
        <taxon>Bacteria</taxon>
        <taxon>Pseudomonadati</taxon>
        <taxon>Pseudomonadota</taxon>
        <taxon>Betaproteobacteria</taxon>
        <taxon>Burkholderiales</taxon>
        <taxon>Alcaligenaceae</taxon>
        <taxon>Achromobacter</taxon>
    </lineage>
</organism>
<evidence type="ECO:0000256" key="1">
    <source>
        <dbReference type="SAM" id="MobiDB-lite"/>
    </source>
</evidence>
<evidence type="ECO:0000313" key="4">
    <source>
        <dbReference type="Proteomes" id="UP000494272"/>
    </source>
</evidence>
<name>A0A6S7DA94_9BURK</name>
<dbReference type="RefSeq" id="WP_167517661.1">
    <property type="nucleotide sequence ID" value="NZ_CADIJW010000032.1"/>
</dbReference>
<dbReference type="EMBL" id="CADIKW010000004">
    <property type="protein sequence ID" value="CAB3867147.1"/>
    <property type="molecule type" value="Genomic_DNA"/>
</dbReference>
<evidence type="ECO:0008006" key="5">
    <source>
        <dbReference type="Google" id="ProtNLM"/>
    </source>
</evidence>
<feature type="chain" id="PRO_5028801828" description="Lipoprotein" evidence="2">
    <location>
        <begin position="22"/>
        <end position="55"/>
    </location>
</feature>
<proteinExistence type="predicted"/>
<dbReference type="Proteomes" id="UP000494272">
    <property type="component" value="Unassembled WGS sequence"/>
</dbReference>
<sequence length="55" mass="5730">MNTASPILRAFLRLGAMLMLAATLTACGGDKDDDDTGSQPDTPTQPAKPLLRCAP</sequence>
<dbReference type="AlphaFoldDB" id="A0A6S7DA94"/>
<keyword evidence="4" id="KW-1185">Reference proteome</keyword>
<keyword evidence="2" id="KW-0732">Signal</keyword>